<keyword evidence="2" id="KW-1133">Transmembrane helix</keyword>
<dbReference type="Proteomes" id="UP000677228">
    <property type="component" value="Unassembled WGS sequence"/>
</dbReference>
<feature type="compositionally biased region" description="Polar residues" evidence="1">
    <location>
        <begin position="183"/>
        <end position="197"/>
    </location>
</feature>
<dbReference type="EMBL" id="CAJOBA010042105">
    <property type="protein sequence ID" value="CAF4126900.1"/>
    <property type="molecule type" value="Genomic_DNA"/>
</dbReference>
<feature type="transmembrane region" description="Helical" evidence="2">
    <location>
        <begin position="86"/>
        <end position="106"/>
    </location>
</feature>
<evidence type="ECO:0000313" key="6">
    <source>
        <dbReference type="EMBL" id="CAF4126900.1"/>
    </source>
</evidence>
<comment type="caution">
    <text evidence="3">The sequence shown here is derived from an EMBL/GenBank/DDBJ whole genome shotgun (WGS) entry which is preliminary data.</text>
</comment>
<dbReference type="OrthoDB" id="10006659at2759"/>
<dbReference type="AlphaFoldDB" id="A0A815B3K3"/>
<feature type="compositionally biased region" description="Basic and acidic residues" evidence="1">
    <location>
        <begin position="168"/>
        <end position="177"/>
    </location>
</feature>
<evidence type="ECO:0000313" key="4">
    <source>
        <dbReference type="EMBL" id="CAF1317582.1"/>
    </source>
</evidence>
<feature type="region of interest" description="Disordered" evidence="1">
    <location>
        <begin position="118"/>
        <end position="270"/>
    </location>
</feature>
<dbReference type="Proteomes" id="UP000663829">
    <property type="component" value="Unassembled WGS sequence"/>
</dbReference>
<feature type="compositionally biased region" description="Basic and acidic residues" evidence="1">
    <location>
        <begin position="217"/>
        <end position="243"/>
    </location>
</feature>
<name>A0A815B3K3_9BILA</name>
<dbReference type="EMBL" id="CAJNOQ010010980">
    <property type="protein sequence ID" value="CAF1265816.1"/>
    <property type="molecule type" value="Genomic_DNA"/>
</dbReference>
<accession>A0A815B3K3</accession>
<keyword evidence="2" id="KW-0812">Transmembrane</keyword>
<gene>
    <name evidence="3" type="ORF">GPM918_LOCUS26834</name>
    <name evidence="4" type="ORF">OVA965_LOCUS29282</name>
    <name evidence="5" type="ORF">SRO942_LOCUS27054</name>
    <name evidence="6" type="ORF">TMI583_LOCUS30054</name>
</gene>
<evidence type="ECO:0000313" key="7">
    <source>
        <dbReference type="Proteomes" id="UP000663829"/>
    </source>
</evidence>
<organism evidence="3 7">
    <name type="scientific">Didymodactylos carnosus</name>
    <dbReference type="NCBI Taxonomy" id="1234261"/>
    <lineage>
        <taxon>Eukaryota</taxon>
        <taxon>Metazoa</taxon>
        <taxon>Spiralia</taxon>
        <taxon>Gnathifera</taxon>
        <taxon>Rotifera</taxon>
        <taxon>Eurotatoria</taxon>
        <taxon>Bdelloidea</taxon>
        <taxon>Philodinida</taxon>
        <taxon>Philodinidae</taxon>
        <taxon>Didymodactylos</taxon>
    </lineage>
</organism>
<protein>
    <submittedName>
        <fullName evidence="3">Uncharacterized protein</fullName>
    </submittedName>
</protein>
<keyword evidence="7" id="KW-1185">Reference proteome</keyword>
<evidence type="ECO:0000313" key="3">
    <source>
        <dbReference type="EMBL" id="CAF1265816.1"/>
    </source>
</evidence>
<keyword evidence="2" id="KW-0472">Membrane</keyword>
<dbReference type="Proteomes" id="UP000682733">
    <property type="component" value="Unassembled WGS sequence"/>
</dbReference>
<evidence type="ECO:0000256" key="2">
    <source>
        <dbReference type="SAM" id="Phobius"/>
    </source>
</evidence>
<evidence type="ECO:0000313" key="5">
    <source>
        <dbReference type="EMBL" id="CAF4048484.1"/>
    </source>
</evidence>
<dbReference type="EMBL" id="CAJOBC010020846">
    <property type="protein sequence ID" value="CAF4048484.1"/>
    <property type="molecule type" value="Genomic_DNA"/>
</dbReference>
<dbReference type="EMBL" id="CAJNOK010020503">
    <property type="protein sequence ID" value="CAF1317582.1"/>
    <property type="molecule type" value="Genomic_DNA"/>
</dbReference>
<proteinExistence type="predicted"/>
<evidence type="ECO:0000256" key="1">
    <source>
        <dbReference type="SAM" id="MobiDB-lite"/>
    </source>
</evidence>
<dbReference type="Proteomes" id="UP000681722">
    <property type="component" value="Unassembled WGS sequence"/>
</dbReference>
<reference evidence="3" key="1">
    <citation type="submission" date="2021-02" db="EMBL/GenBank/DDBJ databases">
        <authorList>
            <person name="Nowell W R."/>
        </authorList>
    </citation>
    <scope>NUCLEOTIDE SEQUENCE</scope>
</reference>
<sequence>MSTSSARAPCTFEEEKLSAKQDGRFLTVKLRGKCTEQSGKVHEIEKIIMIEALLRHTTEIEAITRSRLIKIDSIQVYERNRDSLNLIIIPTSCSVIILLAIVTFGLRSIREKQKRRHIEGELEKRRTAKQRAANSANSDPNAGEKQRLLQPEPLVGRASDTLGSPKEFTNDRDDPRLTRPFRQDTNANNRIYTQDSPTIIDIRSDPASTGGSYYRQPSDERMSRPYRDEQVQYRDEIDGRSSRQDPQPMRSSRERMQNPYNDNPAHRFSPNHDEILMTERDQMYQAMPPSAYMVTNLPRVVVRSVHADADFASYHPQQQQQHHHQDETMFVPIPVQIERGGVHARFPSYETRTQPFMPPNYDEQQTHSYYRHVNA</sequence>